<proteinExistence type="inferred from homology"/>
<organism evidence="6 7">
    <name type="scientific">Paracoccus aurantius</name>
    <dbReference type="NCBI Taxonomy" id="3073814"/>
    <lineage>
        <taxon>Bacteria</taxon>
        <taxon>Pseudomonadati</taxon>
        <taxon>Pseudomonadota</taxon>
        <taxon>Alphaproteobacteria</taxon>
        <taxon>Rhodobacterales</taxon>
        <taxon>Paracoccaceae</taxon>
        <taxon>Paracoccus</taxon>
    </lineage>
</organism>
<comment type="similarity">
    <text evidence="1">Belongs to the LysR transcriptional regulatory family.</text>
</comment>
<evidence type="ECO:0000256" key="2">
    <source>
        <dbReference type="ARBA" id="ARBA00023015"/>
    </source>
</evidence>
<dbReference type="PROSITE" id="PS50931">
    <property type="entry name" value="HTH_LYSR"/>
    <property type="match status" value="1"/>
</dbReference>
<dbReference type="InterPro" id="IPR036388">
    <property type="entry name" value="WH-like_DNA-bd_sf"/>
</dbReference>
<comment type="caution">
    <text evidence="6">The sequence shown here is derived from an EMBL/GenBank/DDBJ whole genome shotgun (WGS) entry which is preliminary data.</text>
</comment>
<evidence type="ECO:0000256" key="3">
    <source>
        <dbReference type="ARBA" id="ARBA00023125"/>
    </source>
</evidence>
<evidence type="ECO:0000313" key="6">
    <source>
        <dbReference type="EMBL" id="MDS9467719.1"/>
    </source>
</evidence>
<dbReference type="Gene3D" id="1.10.10.10">
    <property type="entry name" value="Winged helix-like DNA-binding domain superfamily/Winged helix DNA-binding domain"/>
    <property type="match status" value="1"/>
</dbReference>
<reference evidence="7" key="1">
    <citation type="submission" date="2023-07" db="EMBL/GenBank/DDBJ databases">
        <title>Paracoccus sp. MBLB3053 whole genome sequence.</title>
        <authorList>
            <person name="Hwang C.Y."/>
            <person name="Cho E.-S."/>
            <person name="Seo M.-J."/>
        </authorList>
    </citation>
    <scope>NUCLEOTIDE SEQUENCE [LARGE SCALE GENOMIC DNA]</scope>
    <source>
        <strain evidence="7">MBLB3053</strain>
    </source>
</reference>
<dbReference type="InterPro" id="IPR050950">
    <property type="entry name" value="HTH-type_LysR_regulators"/>
</dbReference>
<dbReference type="EMBL" id="JAVQLW010000001">
    <property type="protein sequence ID" value="MDS9467719.1"/>
    <property type="molecule type" value="Genomic_DNA"/>
</dbReference>
<dbReference type="PANTHER" id="PTHR30419:SF8">
    <property type="entry name" value="NITROGEN ASSIMILATION TRANSCRIPTIONAL ACTIVATOR-RELATED"/>
    <property type="match status" value="1"/>
</dbReference>
<dbReference type="SUPFAM" id="SSF53850">
    <property type="entry name" value="Periplasmic binding protein-like II"/>
    <property type="match status" value="1"/>
</dbReference>
<dbReference type="RefSeq" id="WP_311159887.1">
    <property type="nucleotide sequence ID" value="NZ_JAVQLW010000001.1"/>
</dbReference>
<dbReference type="SUPFAM" id="SSF46785">
    <property type="entry name" value="Winged helix' DNA-binding domain"/>
    <property type="match status" value="1"/>
</dbReference>
<keyword evidence="4" id="KW-0804">Transcription</keyword>
<dbReference type="InterPro" id="IPR000847">
    <property type="entry name" value="LysR_HTH_N"/>
</dbReference>
<dbReference type="InterPro" id="IPR005119">
    <property type="entry name" value="LysR_subst-bd"/>
</dbReference>
<protein>
    <submittedName>
        <fullName evidence="6">LysR family transcriptional regulator</fullName>
    </submittedName>
</protein>
<accession>A0ABU2HTU4</accession>
<evidence type="ECO:0000256" key="4">
    <source>
        <dbReference type="ARBA" id="ARBA00023163"/>
    </source>
</evidence>
<gene>
    <name evidence="6" type="ORF">RGQ15_09090</name>
</gene>
<dbReference type="InterPro" id="IPR036390">
    <property type="entry name" value="WH_DNA-bd_sf"/>
</dbReference>
<dbReference type="Pfam" id="PF03466">
    <property type="entry name" value="LysR_substrate"/>
    <property type="match status" value="1"/>
</dbReference>
<dbReference type="Pfam" id="PF00126">
    <property type="entry name" value="HTH_1"/>
    <property type="match status" value="1"/>
</dbReference>
<sequence>MDLLSIATFNELVRAGSIRQAAETLNTSPTSVSRQLDKLEHAFGAVLVERGPRGIRLTSAGEVLAERAQKISRELLVARRLIDDLRGLKRGTVSLHVPGVAASSMLAPALAEFSRLHPHIQIEVTVTSATAALEAAATGASEIAVTMFTPPDPRIEVLLRLPMRHEPVMAPQHPLAALTEVTLEQLLQHPVAIPDRTYGVRRAFDARLQAAGLEPPHFAFVSASLELQKELACRGSAVMILPRQTVAREIEGGFLTLRRFCARDRIETHLELCRPLAHHQSAAASLLTDFLVDHLRRSFVA</sequence>
<feature type="domain" description="HTH lysR-type" evidence="5">
    <location>
        <begin position="1"/>
        <end position="58"/>
    </location>
</feature>
<evidence type="ECO:0000256" key="1">
    <source>
        <dbReference type="ARBA" id="ARBA00009437"/>
    </source>
</evidence>
<evidence type="ECO:0000259" key="5">
    <source>
        <dbReference type="PROSITE" id="PS50931"/>
    </source>
</evidence>
<dbReference type="PANTHER" id="PTHR30419">
    <property type="entry name" value="HTH-TYPE TRANSCRIPTIONAL REGULATOR YBHD"/>
    <property type="match status" value="1"/>
</dbReference>
<dbReference type="Gene3D" id="3.40.190.290">
    <property type="match status" value="1"/>
</dbReference>
<keyword evidence="7" id="KW-1185">Reference proteome</keyword>
<evidence type="ECO:0000313" key="7">
    <source>
        <dbReference type="Proteomes" id="UP001269144"/>
    </source>
</evidence>
<name>A0ABU2HTU4_9RHOB</name>
<keyword evidence="2" id="KW-0805">Transcription regulation</keyword>
<keyword evidence="3" id="KW-0238">DNA-binding</keyword>
<dbReference type="Proteomes" id="UP001269144">
    <property type="component" value="Unassembled WGS sequence"/>
</dbReference>